<dbReference type="SUPFAM" id="SSF56507">
    <property type="entry name" value="Methionine synthase activation domain-like"/>
    <property type="match status" value="1"/>
</dbReference>
<keyword evidence="3" id="KW-0808">Transferase</keyword>
<evidence type="ECO:0000256" key="3">
    <source>
        <dbReference type="PROSITE-ProRule" id="PRU00346"/>
    </source>
</evidence>
<dbReference type="GO" id="GO:0008705">
    <property type="term" value="F:methionine synthase activity"/>
    <property type="evidence" value="ECO:0007669"/>
    <property type="project" value="InterPro"/>
</dbReference>
<dbReference type="GO" id="GO:0005829">
    <property type="term" value="C:cytosol"/>
    <property type="evidence" value="ECO:0007669"/>
    <property type="project" value="TreeGrafter"/>
</dbReference>
<dbReference type="eggNOG" id="COG1410">
    <property type="taxonomic scope" value="Bacteria"/>
</dbReference>
<dbReference type="HOGENOM" id="CLU_1552658_0_0_0"/>
<dbReference type="PANTHER" id="PTHR45833:SF1">
    <property type="entry name" value="METHIONINE SYNTHASE"/>
    <property type="match status" value="1"/>
</dbReference>
<dbReference type="AlphaFoldDB" id="C9MVE9"/>
<accession>C9MVE9</accession>
<keyword evidence="1" id="KW-0479">Metal-binding</keyword>
<dbReference type="Pfam" id="PF02965">
    <property type="entry name" value="Met_synt_B12"/>
    <property type="match status" value="1"/>
</dbReference>
<dbReference type="InterPro" id="IPR004223">
    <property type="entry name" value="VitB12-dep_Met_synth_activ_dom"/>
</dbReference>
<comment type="caution">
    <text evidence="5">The sequence shown here is derived from an EMBL/GenBank/DDBJ whole genome shotgun (WGS) entry which is preliminary data.</text>
</comment>
<name>C9MVE9_9FUSO</name>
<evidence type="ECO:0000256" key="2">
    <source>
        <dbReference type="ARBA" id="ARBA00023285"/>
    </source>
</evidence>
<dbReference type="GO" id="GO:0046653">
    <property type="term" value="P:tetrahydrofolate metabolic process"/>
    <property type="evidence" value="ECO:0007669"/>
    <property type="project" value="TreeGrafter"/>
</dbReference>
<dbReference type="STRING" id="634994.GCWU000323_00620"/>
<dbReference type="PANTHER" id="PTHR45833">
    <property type="entry name" value="METHIONINE SYNTHASE"/>
    <property type="match status" value="1"/>
</dbReference>
<dbReference type="PROSITE" id="PS50974">
    <property type="entry name" value="ADOMET_ACTIVATION"/>
    <property type="match status" value="1"/>
</dbReference>
<dbReference type="InterPro" id="IPR050554">
    <property type="entry name" value="Met_Synthase/Corrinoid"/>
</dbReference>
<evidence type="ECO:0000313" key="5">
    <source>
        <dbReference type="EMBL" id="EEX75371.1"/>
    </source>
</evidence>
<reference evidence="5 6" key="1">
    <citation type="submission" date="2009-09" db="EMBL/GenBank/DDBJ databases">
        <authorList>
            <person name="Weinstock G."/>
            <person name="Sodergren E."/>
            <person name="Clifton S."/>
            <person name="Fulton L."/>
            <person name="Fulton B."/>
            <person name="Courtney L."/>
            <person name="Fronick C."/>
            <person name="Harrison M."/>
            <person name="Strong C."/>
            <person name="Farmer C."/>
            <person name="Delahaunty K."/>
            <person name="Markovic C."/>
            <person name="Hall O."/>
            <person name="Minx P."/>
            <person name="Tomlinson C."/>
            <person name="Mitreva M."/>
            <person name="Nelson J."/>
            <person name="Hou S."/>
            <person name="Wollam A."/>
            <person name="Pepin K.H."/>
            <person name="Johnson M."/>
            <person name="Bhonagiri V."/>
            <person name="Nash W.E."/>
            <person name="Warren W."/>
            <person name="Chinwalla A."/>
            <person name="Mardis E.R."/>
            <person name="Wilson R.K."/>
        </authorList>
    </citation>
    <scope>NUCLEOTIDE SEQUENCE [LARGE SCALE GENOMIC DNA]</scope>
    <source>
        <strain evidence="5 6">F0254</strain>
    </source>
</reference>
<dbReference type="RefSeq" id="WP_006803957.1">
    <property type="nucleotide sequence ID" value="NZ_GG700632.1"/>
</dbReference>
<dbReference type="InterPro" id="IPR037010">
    <property type="entry name" value="VitB12-dep_Met_synth_activ_sf"/>
</dbReference>
<proteinExistence type="predicted"/>
<evidence type="ECO:0000313" key="6">
    <source>
        <dbReference type="Proteomes" id="UP000006233"/>
    </source>
</evidence>
<dbReference type="Gene3D" id="3.10.196.10">
    <property type="entry name" value="Vitamin B12-dependent methionine synthase, activation domain"/>
    <property type="match status" value="1"/>
</dbReference>
<dbReference type="GO" id="GO:0050667">
    <property type="term" value="P:homocysteine metabolic process"/>
    <property type="evidence" value="ECO:0007669"/>
    <property type="project" value="TreeGrafter"/>
</dbReference>
<feature type="domain" description="AdoMet activation" evidence="4">
    <location>
        <begin position="1"/>
        <end position="180"/>
    </location>
</feature>
<keyword evidence="3" id="KW-0489">Methyltransferase</keyword>
<dbReference type="EMBL" id="ACVB02000007">
    <property type="protein sequence ID" value="EEX75371.1"/>
    <property type="molecule type" value="Genomic_DNA"/>
</dbReference>
<keyword evidence="2" id="KW-0170">Cobalt</keyword>
<organism evidence="5 6">
    <name type="scientific">Leptotrichia hofstadii F0254</name>
    <dbReference type="NCBI Taxonomy" id="634994"/>
    <lineage>
        <taxon>Bacteria</taxon>
        <taxon>Fusobacteriati</taxon>
        <taxon>Fusobacteriota</taxon>
        <taxon>Fusobacteriia</taxon>
        <taxon>Fusobacteriales</taxon>
        <taxon>Leptotrichiaceae</taxon>
        <taxon>Leptotrichia</taxon>
    </lineage>
</organism>
<protein>
    <submittedName>
        <fullName evidence="5">Vitamin B12 dependent methionine synthase, activation domain protein</fullName>
    </submittedName>
</protein>
<dbReference type="GO" id="GO:0046872">
    <property type="term" value="F:metal ion binding"/>
    <property type="evidence" value="ECO:0007669"/>
    <property type="project" value="UniProtKB-KW"/>
</dbReference>
<sequence length="180" mass="20788">MEKERKIFKIEVLSDDLSTVLETFDFPRQKYGQYLSLNDYVSPDGIDYIGFFVATAGEKSRLVSNELKEKGEFYRGHIVNSVGLELAEATSEYIHKMMRQDVGIIDKDITLNEILSAQYQGNRYSFGYPACPDLSDQRKLFNLLKPERYGISLTEEFMMYPEATVSAIVFSQPFCKYFNM</sequence>
<dbReference type="Proteomes" id="UP000006233">
    <property type="component" value="Unassembled WGS sequence"/>
</dbReference>
<gene>
    <name evidence="5" type="ORF">GCWU000323_00620</name>
</gene>
<dbReference type="GO" id="GO:0032259">
    <property type="term" value="P:methylation"/>
    <property type="evidence" value="ECO:0007669"/>
    <property type="project" value="UniProtKB-KW"/>
</dbReference>
<evidence type="ECO:0000259" key="4">
    <source>
        <dbReference type="PROSITE" id="PS50974"/>
    </source>
</evidence>
<evidence type="ECO:0000256" key="1">
    <source>
        <dbReference type="ARBA" id="ARBA00022723"/>
    </source>
</evidence>